<proteinExistence type="predicted"/>
<evidence type="ECO:0000256" key="9">
    <source>
        <dbReference type="SAM" id="SignalP"/>
    </source>
</evidence>
<evidence type="ECO:0000256" key="7">
    <source>
        <dbReference type="SAM" id="MobiDB-lite"/>
    </source>
</evidence>
<sequence>MFPTGLALCLLSLLTVGVAAQHNHDRNIALYGRAGNATTRGSRQCSNYMCVTATVNSSTIQYELSGTGRREPGWMAVGFGESMIGSPMVILWANSDGSVTLSQRSASGYSEPTVTSNPDRVATLVENATAAAAGSNAAYSFTMDVGSTSGLQTIIYAFGVTAPSSSATDASIQQHLAQGSFVLNLDGSLNSSGSGSGSGSATNDIPLTQPQRMFVAHAILCIVGFLFFLPLGSLLARYARTFTEKWFLSHWVVQWVLAGTCIVAGFALGVAGVSRVGAPHFTNTHSKLGLALFILWLIQCTLGALIHFVKPKFSLRRPPQNYVHAVIGLSIIAIAFYQVRLGYRTTWPLVTGRGAVGKGADIVWYIWVVLVPLAYIAGLALLPKQFRQESERRRARGGYTQGGKHAAYSDADGTTEMSHTNLVTRPQRV</sequence>
<dbReference type="Gene3D" id="2.60.40.1210">
    <property type="entry name" value="Cellobiose dehydrogenase, cytochrome domain"/>
    <property type="match status" value="1"/>
</dbReference>
<feature type="transmembrane region" description="Helical" evidence="8">
    <location>
        <begin position="288"/>
        <end position="309"/>
    </location>
</feature>
<comment type="subcellular location">
    <subcellularLocation>
        <location evidence="1">Membrane</location>
    </subcellularLocation>
</comment>
<feature type="signal peptide" evidence="9">
    <location>
        <begin position="1"/>
        <end position="20"/>
    </location>
</feature>
<dbReference type="Gene3D" id="1.20.120.1770">
    <property type="match status" value="1"/>
</dbReference>
<feature type="transmembrane region" description="Helical" evidence="8">
    <location>
        <begin position="248"/>
        <end position="268"/>
    </location>
</feature>
<feature type="domain" description="Cytochrome b561" evidence="11">
    <location>
        <begin position="172"/>
        <end position="382"/>
    </location>
</feature>
<evidence type="ECO:0000256" key="3">
    <source>
        <dbReference type="ARBA" id="ARBA00022692"/>
    </source>
</evidence>
<dbReference type="SMART" id="SM00665">
    <property type="entry name" value="B561"/>
    <property type="match status" value="1"/>
</dbReference>
<feature type="compositionally biased region" description="Polar residues" evidence="7">
    <location>
        <begin position="415"/>
        <end position="429"/>
    </location>
</feature>
<feature type="transmembrane region" description="Helical" evidence="8">
    <location>
        <begin position="321"/>
        <end position="339"/>
    </location>
</feature>
<evidence type="ECO:0000256" key="5">
    <source>
        <dbReference type="ARBA" id="ARBA00022989"/>
    </source>
</evidence>
<evidence type="ECO:0000256" key="2">
    <source>
        <dbReference type="ARBA" id="ARBA00022448"/>
    </source>
</evidence>
<keyword evidence="6 8" id="KW-0472">Membrane</keyword>
<protein>
    <recommendedName>
        <fullName evidence="14">CBD9-like protein</fullName>
    </recommendedName>
</protein>
<accession>A0A0D7B923</accession>
<dbReference type="PANTHER" id="PTHR47797:SF3">
    <property type="entry name" value="CYTOCHROME B561 DOMAIN-CONTAINING PROTEIN"/>
    <property type="match status" value="1"/>
</dbReference>
<gene>
    <name evidence="12" type="ORF">CYLTODRAFT_15119</name>
</gene>
<dbReference type="InterPro" id="IPR006593">
    <property type="entry name" value="Cyt_b561/ferric_Rdtase_TM"/>
</dbReference>
<feature type="domain" description="DOMON" evidence="10">
    <location>
        <begin position="45"/>
        <end position="159"/>
    </location>
</feature>
<keyword evidence="3 8" id="KW-0812">Transmembrane</keyword>
<evidence type="ECO:0000256" key="1">
    <source>
        <dbReference type="ARBA" id="ARBA00004370"/>
    </source>
</evidence>
<dbReference type="SMART" id="SM00664">
    <property type="entry name" value="DoH"/>
    <property type="match status" value="1"/>
</dbReference>
<dbReference type="CDD" id="cd08760">
    <property type="entry name" value="Cyt_b561_FRRS1_like"/>
    <property type="match status" value="1"/>
</dbReference>
<dbReference type="AlphaFoldDB" id="A0A0D7B923"/>
<keyword evidence="5 8" id="KW-1133">Transmembrane helix</keyword>
<reference evidence="12 13" key="1">
    <citation type="journal article" date="2015" name="Fungal Genet. Biol.">
        <title>Evolution of novel wood decay mechanisms in Agaricales revealed by the genome sequences of Fistulina hepatica and Cylindrobasidium torrendii.</title>
        <authorList>
            <person name="Floudas D."/>
            <person name="Held B.W."/>
            <person name="Riley R."/>
            <person name="Nagy L.G."/>
            <person name="Koehler G."/>
            <person name="Ransdell A.S."/>
            <person name="Younus H."/>
            <person name="Chow J."/>
            <person name="Chiniquy J."/>
            <person name="Lipzen A."/>
            <person name="Tritt A."/>
            <person name="Sun H."/>
            <person name="Haridas S."/>
            <person name="LaButti K."/>
            <person name="Ohm R.A."/>
            <person name="Kues U."/>
            <person name="Blanchette R.A."/>
            <person name="Grigoriev I.V."/>
            <person name="Minto R.E."/>
            <person name="Hibbett D.S."/>
        </authorList>
    </citation>
    <scope>NUCLEOTIDE SEQUENCE [LARGE SCALE GENOMIC DNA]</scope>
    <source>
        <strain evidence="12 13">FP15055 ss-10</strain>
    </source>
</reference>
<feature type="transmembrane region" description="Helical" evidence="8">
    <location>
        <begin position="362"/>
        <end position="382"/>
    </location>
</feature>
<evidence type="ECO:0008006" key="14">
    <source>
        <dbReference type="Google" id="ProtNLM"/>
    </source>
</evidence>
<dbReference type="Pfam" id="PF16010">
    <property type="entry name" value="CDH-cyt"/>
    <property type="match status" value="1"/>
</dbReference>
<dbReference type="Pfam" id="PF03188">
    <property type="entry name" value="Cytochrom_B561"/>
    <property type="match status" value="1"/>
</dbReference>
<keyword evidence="4" id="KW-0249">Electron transport</keyword>
<evidence type="ECO:0000259" key="10">
    <source>
        <dbReference type="PROSITE" id="PS50836"/>
    </source>
</evidence>
<dbReference type="CDD" id="cd09630">
    <property type="entry name" value="CDH_like_cytochrome"/>
    <property type="match status" value="1"/>
</dbReference>
<evidence type="ECO:0000256" key="6">
    <source>
        <dbReference type="ARBA" id="ARBA00023136"/>
    </source>
</evidence>
<dbReference type="EMBL" id="KN880535">
    <property type="protein sequence ID" value="KIY67078.1"/>
    <property type="molecule type" value="Genomic_DNA"/>
</dbReference>
<keyword evidence="13" id="KW-1185">Reference proteome</keyword>
<dbReference type="PROSITE" id="PS50836">
    <property type="entry name" value="DOMON"/>
    <property type="match status" value="1"/>
</dbReference>
<evidence type="ECO:0000256" key="8">
    <source>
        <dbReference type="SAM" id="Phobius"/>
    </source>
</evidence>
<keyword evidence="2" id="KW-0813">Transport</keyword>
<dbReference type="InterPro" id="IPR015920">
    <property type="entry name" value="Cellobiose_DH-like_cyt"/>
</dbReference>
<evidence type="ECO:0000313" key="13">
    <source>
        <dbReference type="Proteomes" id="UP000054007"/>
    </source>
</evidence>
<name>A0A0D7B923_9AGAR</name>
<feature type="chain" id="PRO_5002317078" description="CBD9-like protein" evidence="9">
    <location>
        <begin position="21"/>
        <end position="429"/>
    </location>
</feature>
<feature type="region of interest" description="Disordered" evidence="7">
    <location>
        <begin position="393"/>
        <end position="429"/>
    </location>
</feature>
<dbReference type="GO" id="GO:0016020">
    <property type="term" value="C:membrane"/>
    <property type="evidence" value="ECO:0007669"/>
    <property type="project" value="UniProtKB-SubCell"/>
</dbReference>
<dbReference type="Proteomes" id="UP000054007">
    <property type="component" value="Unassembled WGS sequence"/>
</dbReference>
<evidence type="ECO:0000313" key="12">
    <source>
        <dbReference type="EMBL" id="KIY67078.1"/>
    </source>
</evidence>
<evidence type="ECO:0000259" key="11">
    <source>
        <dbReference type="PROSITE" id="PS50939"/>
    </source>
</evidence>
<dbReference type="InterPro" id="IPR005018">
    <property type="entry name" value="DOMON_domain"/>
</dbReference>
<dbReference type="SUPFAM" id="SSF49344">
    <property type="entry name" value="CBD9-like"/>
    <property type="match status" value="1"/>
</dbReference>
<dbReference type="STRING" id="1314674.A0A0D7B923"/>
<keyword evidence="9" id="KW-0732">Signal</keyword>
<dbReference type="PROSITE" id="PS50939">
    <property type="entry name" value="CYTOCHROME_B561"/>
    <property type="match status" value="1"/>
</dbReference>
<feature type="transmembrane region" description="Helical" evidence="8">
    <location>
        <begin position="214"/>
        <end position="236"/>
    </location>
</feature>
<dbReference type="OrthoDB" id="19261at2759"/>
<organism evidence="12 13">
    <name type="scientific">Cylindrobasidium torrendii FP15055 ss-10</name>
    <dbReference type="NCBI Taxonomy" id="1314674"/>
    <lineage>
        <taxon>Eukaryota</taxon>
        <taxon>Fungi</taxon>
        <taxon>Dikarya</taxon>
        <taxon>Basidiomycota</taxon>
        <taxon>Agaricomycotina</taxon>
        <taxon>Agaricomycetes</taxon>
        <taxon>Agaricomycetidae</taxon>
        <taxon>Agaricales</taxon>
        <taxon>Marasmiineae</taxon>
        <taxon>Physalacriaceae</taxon>
        <taxon>Cylindrobasidium</taxon>
    </lineage>
</organism>
<dbReference type="PANTHER" id="PTHR47797">
    <property type="entry name" value="DEHYDROGENASE, PUTATIVE (AFU_ORTHOLOGUE AFUA_8G05805)-RELATED"/>
    <property type="match status" value="1"/>
</dbReference>
<evidence type="ECO:0000256" key="4">
    <source>
        <dbReference type="ARBA" id="ARBA00022982"/>
    </source>
</evidence>